<reference evidence="4 5" key="1">
    <citation type="journal article" date="2023" name="PLoS ONE">
        <title>Complete genome assembly of Hawai'i environmental nontuberculous mycobacteria reveals unexpected co-isolation with methylobacteria.</title>
        <authorList>
            <person name="Hendrix J."/>
            <person name="Epperson L.E."/>
            <person name="Tong E.I."/>
            <person name="Chan Y.L."/>
            <person name="Hasan N.A."/>
            <person name="Dawrs S.N."/>
            <person name="Norton G.J."/>
            <person name="Virdi R."/>
            <person name="Crooks J.L."/>
            <person name="Chan E.D."/>
            <person name="Honda J.R."/>
            <person name="Strong M."/>
        </authorList>
    </citation>
    <scope>NUCLEOTIDE SEQUENCE [LARGE SCALE GENOMIC DNA]</scope>
    <source>
        <strain evidence="4 5">NJH_HI04-1</strain>
    </source>
</reference>
<feature type="region of interest" description="Disordered" evidence="1">
    <location>
        <begin position="60"/>
        <end position="79"/>
    </location>
</feature>
<evidence type="ECO:0000259" key="3">
    <source>
        <dbReference type="Pfam" id="PF12395"/>
    </source>
</evidence>
<dbReference type="EMBL" id="JAQYXP010000004">
    <property type="protein sequence ID" value="MEN3237857.1"/>
    <property type="molecule type" value="Genomic_DNA"/>
</dbReference>
<dbReference type="InterPro" id="IPR014973">
    <property type="entry name" value="DUF1835"/>
</dbReference>
<evidence type="ECO:0000256" key="1">
    <source>
        <dbReference type="SAM" id="MobiDB-lite"/>
    </source>
</evidence>
<sequence length="270" mass="29574">MTGASEVVHVAWGAARADSVRQALRMQGRAERVIALTHVLDVGPIEPFDPEARRIWFAENTRPDDEPDEVPTDPESPWAEATDPGVFPVCWVCPTDAAEHACFLRFVTRMAGRPFDVVEVIGSDFPRPGAASPVWSLGQLRPEEIVAADLGGRRRPFTEAENEAATARWAKLRRENAPLRIVRDGYLVSASLTHFDDVLTGFATGEWELLIKLVARVLGHLDDGSDQPGQGCSYKLLFARILALGQAGALEVSGPGPGMRDFKVRRVADR</sequence>
<proteinExistence type="predicted"/>
<dbReference type="Proteomes" id="UP001407347">
    <property type="component" value="Unassembled WGS sequence"/>
</dbReference>
<comment type="caution">
    <text evidence="4">The sequence shown here is derived from an EMBL/GenBank/DDBJ whole genome shotgun (WGS) entry which is preliminary data.</text>
</comment>
<name>A0ABV0A212_9HYPH</name>
<dbReference type="RefSeq" id="WP_346013412.1">
    <property type="nucleotide sequence ID" value="NZ_JAQYXP010000004.1"/>
</dbReference>
<dbReference type="Pfam" id="PF12395">
    <property type="entry name" value="DUF3658"/>
    <property type="match status" value="1"/>
</dbReference>
<feature type="domain" description="DUF1835" evidence="2">
    <location>
        <begin position="8"/>
        <end position="62"/>
    </location>
</feature>
<evidence type="ECO:0000313" key="4">
    <source>
        <dbReference type="EMBL" id="MEN3237857.1"/>
    </source>
</evidence>
<dbReference type="Pfam" id="PF08874">
    <property type="entry name" value="DUF1835"/>
    <property type="match status" value="1"/>
</dbReference>
<organism evidence="4 5">
    <name type="scientific">Methylobacterium ajmalii</name>
    <dbReference type="NCBI Taxonomy" id="2738439"/>
    <lineage>
        <taxon>Bacteria</taxon>
        <taxon>Pseudomonadati</taxon>
        <taxon>Pseudomonadota</taxon>
        <taxon>Alphaproteobacteria</taxon>
        <taxon>Hyphomicrobiales</taxon>
        <taxon>Methylobacteriaceae</taxon>
        <taxon>Methylobacterium</taxon>
    </lineage>
</organism>
<feature type="domain" description="DUF3658" evidence="3">
    <location>
        <begin position="154"/>
        <end position="261"/>
    </location>
</feature>
<protein>
    <submittedName>
        <fullName evidence="4">DUF3658 domain-containing protein</fullName>
    </submittedName>
</protein>
<evidence type="ECO:0000313" key="5">
    <source>
        <dbReference type="Proteomes" id="UP001407347"/>
    </source>
</evidence>
<keyword evidence="5" id="KW-1185">Reference proteome</keyword>
<accession>A0ABV0A212</accession>
<dbReference type="InterPro" id="IPR022123">
    <property type="entry name" value="DUF3658"/>
</dbReference>
<gene>
    <name evidence="4" type="ORF">PUR29_30685</name>
</gene>
<evidence type="ECO:0000259" key="2">
    <source>
        <dbReference type="Pfam" id="PF08874"/>
    </source>
</evidence>